<keyword evidence="2" id="KW-0808">Transferase</keyword>
<name>A0A1D1YT86_9ARAE</name>
<evidence type="ECO:0000313" key="2">
    <source>
        <dbReference type="EMBL" id="JAT57810.1"/>
    </source>
</evidence>
<reference evidence="2" key="1">
    <citation type="submission" date="2015-07" db="EMBL/GenBank/DDBJ databases">
        <title>Transcriptome Assembly of Anthurium amnicola.</title>
        <authorList>
            <person name="Suzuki J."/>
        </authorList>
    </citation>
    <scope>NUCLEOTIDE SEQUENCE</scope>
</reference>
<feature type="region of interest" description="Disordered" evidence="1">
    <location>
        <begin position="44"/>
        <end position="74"/>
    </location>
</feature>
<evidence type="ECO:0000256" key="1">
    <source>
        <dbReference type="SAM" id="MobiDB-lite"/>
    </source>
</evidence>
<keyword evidence="2" id="KW-0548">Nucleotidyltransferase</keyword>
<proteinExistence type="predicted"/>
<accession>A0A1D1YT86</accession>
<dbReference type="AlphaFoldDB" id="A0A1D1YT86"/>
<gene>
    <name evidence="2" type="primary">kdsB_2</name>
    <name evidence="2" type="ORF">g.115990</name>
</gene>
<protein>
    <submittedName>
        <fullName evidence="2">3-deoxy-manno-octulosonate cytidylyltransferase</fullName>
    </submittedName>
</protein>
<dbReference type="EMBL" id="GDJX01010126">
    <property type="protein sequence ID" value="JAT57810.1"/>
    <property type="molecule type" value="Transcribed_RNA"/>
</dbReference>
<sequence>MPMALCSPPLPSPFSALCAKTQLPQKPLPTSLSRKSLSLLVARSAENGTGPVSSAAVEERVEKKEDSSTPAAVREVGKKKAEALESNGAPVKLQTGMEVTKFKDPRWVQGTWDLEQFKKEGRTDWDAV</sequence>
<feature type="non-terminal residue" evidence="2">
    <location>
        <position position="128"/>
    </location>
</feature>
<organism evidence="2">
    <name type="scientific">Anthurium amnicola</name>
    <dbReference type="NCBI Taxonomy" id="1678845"/>
    <lineage>
        <taxon>Eukaryota</taxon>
        <taxon>Viridiplantae</taxon>
        <taxon>Streptophyta</taxon>
        <taxon>Embryophyta</taxon>
        <taxon>Tracheophyta</taxon>
        <taxon>Spermatophyta</taxon>
        <taxon>Magnoliopsida</taxon>
        <taxon>Liliopsida</taxon>
        <taxon>Araceae</taxon>
        <taxon>Pothoideae</taxon>
        <taxon>Potheae</taxon>
        <taxon>Anthurium</taxon>
    </lineage>
</organism>
<dbReference type="GO" id="GO:0016779">
    <property type="term" value="F:nucleotidyltransferase activity"/>
    <property type="evidence" value="ECO:0007669"/>
    <property type="project" value="UniProtKB-KW"/>
</dbReference>
<feature type="compositionally biased region" description="Basic and acidic residues" evidence="1">
    <location>
        <begin position="57"/>
        <end position="67"/>
    </location>
</feature>